<dbReference type="Proteomes" id="UP000248918">
    <property type="component" value="Unassembled WGS sequence"/>
</dbReference>
<keyword evidence="2" id="KW-0378">Hydrolase</keyword>
<name>A0A329CKK9_9BURK</name>
<gene>
    <name evidence="4" type="ORF">BX591_106308</name>
</gene>
<feature type="domain" description="Sulfatase N-terminal" evidence="3">
    <location>
        <begin position="5"/>
        <end position="342"/>
    </location>
</feature>
<evidence type="ECO:0000256" key="2">
    <source>
        <dbReference type="ARBA" id="ARBA00022801"/>
    </source>
</evidence>
<comment type="caution">
    <text evidence="4">The sequence shown here is derived from an EMBL/GenBank/DDBJ whole genome shotgun (WGS) entry which is preliminary data.</text>
</comment>
<dbReference type="PANTHER" id="PTHR45953:SF1">
    <property type="entry name" value="IDURONATE 2-SULFATASE"/>
    <property type="match status" value="1"/>
</dbReference>
<dbReference type="AlphaFoldDB" id="A0A329CKK9"/>
<protein>
    <submittedName>
        <fullName evidence="4">Choline-sulfatase</fullName>
    </submittedName>
</protein>
<evidence type="ECO:0000313" key="4">
    <source>
        <dbReference type="EMBL" id="RAS34627.1"/>
    </source>
</evidence>
<evidence type="ECO:0000259" key="3">
    <source>
        <dbReference type="Pfam" id="PF00884"/>
    </source>
</evidence>
<evidence type="ECO:0000313" key="5">
    <source>
        <dbReference type="Proteomes" id="UP000248918"/>
    </source>
</evidence>
<dbReference type="InterPro" id="IPR000917">
    <property type="entry name" value="Sulfatase_N"/>
</dbReference>
<evidence type="ECO:0000256" key="1">
    <source>
        <dbReference type="ARBA" id="ARBA00022723"/>
    </source>
</evidence>
<dbReference type="RefSeq" id="WP_111931938.1">
    <property type="nucleotide sequence ID" value="NZ_CADFFP010000010.1"/>
</dbReference>
<dbReference type="SUPFAM" id="SSF53649">
    <property type="entry name" value="Alkaline phosphatase-like"/>
    <property type="match status" value="1"/>
</dbReference>
<reference evidence="4 5" key="1">
    <citation type="submission" date="2018-06" db="EMBL/GenBank/DDBJ databases">
        <title>Genomic Encyclopedia of Type Strains, Phase III (KMG-III): the genomes of soil and plant-associated and newly described type strains.</title>
        <authorList>
            <person name="Whitman W."/>
        </authorList>
    </citation>
    <scope>NUCLEOTIDE SEQUENCE [LARGE SCALE GENOMIC DNA]</scope>
    <source>
        <strain evidence="4 5">LMG 23644</strain>
    </source>
</reference>
<accession>A0A329CKK9</accession>
<dbReference type="CDD" id="cd16037">
    <property type="entry name" value="sulfatase_like"/>
    <property type="match status" value="1"/>
</dbReference>
<dbReference type="Pfam" id="PF00884">
    <property type="entry name" value="Sulfatase"/>
    <property type="match status" value="1"/>
</dbReference>
<dbReference type="GO" id="GO:0008484">
    <property type="term" value="F:sulfuric ester hydrolase activity"/>
    <property type="evidence" value="ECO:0007669"/>
    <property type="project" value="TreeGrafter"/>
</dbReference>
<sequence length="476" mass="52294">MKPTNVLFILSDEHQHDLMGCAGHPFIHTPNLDALAARGTRFSNAYTPSPICVPARASLATGRYVHDIRCWDNAIAYDGSAPGWAQYLTNDGMVTDSIGKLHYKSEAAPVGFRHQRQAVHILDGIGQVWGSVRNPLPRTMGRSPLYDKIGPGLSNYNRFDMRVAETAVDWLGEPREDTKPWVLFAGLVAPHFPLIVPQEYLDLYDPASIELPPLQPSSGYVRHPWVERQAIHMDHDAAIGTDERRRLAMACYFALVTFLDAQVGKILAALEDNGLDDSTTVIYSSDHGDNLGKRGMWNKCLMYRESTGVPMIVAGAGIPRGKVCETPVSLIDIQNTILERTGCIAPANASPGESLAKLANAPAQPERLAFSEYHAVGSETAAYMLANADYKYHHYVGLRPELFDLRRDPQELHDLAGLPEYAPVLASFEKRLRELLDPEGVDRLAKADQDRLIQAFGGREAALQTGTPAATPVPVA</sequence>
<proteinExistence type="predicted"/>
<dbReference type="GO" id="GO:0046872">
    <property type="term" value="F:metal ion binding"/>
    <property type="evidence" value="ECO:0007669"/>
    <property type="project" value="UniProtKB-KW"/>
</dbReference>
<dbReference type="Gene3D" id="3.40.720.10">
    <property type="entry name" value="Alkaline Phosphatase, subunit A"/>
    <property type="match status" value="1"/>
</dbReference>
<dbReference type="OrthoDB" id="9766107at2"/>
<dbReference type="STRING" id="1169143.GCA_000383275_00692"/>
<organism evidence="4 5">
    <name type="scientific">Paraburkholderia bryophila</name>
    <dbReference type="NCBI Taxonomy" id="420952"/>
    <lineage>
        <taxon>Bacteria</taxon>
        <taxon>Pseudomonadati</taxon>
        <taxon>Pseudomonadota</taxon>
        <taxon>Betaproteobacteria</taxon>
        <taxon>Burkholderiales</taxon>
        <taxon>Burkholderiaceae</taxon>
        <taxon>Paraburkholderia</taxon>
    </lineage>
</organism>
<dbReference type="PANTHER" id="PTHR45953">
    <property type="entry name" value="IDURONATE 2-SULFATASE"/>
    <property type="match status" value="1"/>
</dbReference>
<dbReference type="EMBL" id="QLTK01000006">
    <property type="protein sequence ID" value="RAS34627.1"/>
    <property type="molecule type" value="Genomic_DNA"/>
</dbReference>
<keyword evidence="1" id="KW-0479">Metal-binding</keyword>
<dbReference type="InterPro" id="IPR017850">
    <property type="entry name" value="Alkaline_phosphatase_core_sf"/>
</dbReference>
<dbReference type="GO" id="GO:0005737">
    <property type="term" value="C:cytoplasm"/>
    <property type="evidence" value="ECO:0007669"/>
    <property type="project" value="TreeGrafter"/>
</dbReference>